<dbReference type="GeneID" id="55604491"/>
<evidence type="ECO:0000313" key="2">
    <source>
        <dbReference type="Proteomes" id="UP000226092"/>
    </source>
</evidence>
<accession>A0A223LEJ0</accession>
<evidence type="ECO:0000313" key="1">
    <source>
        <dbReference type="EMBL" id="ASU00428.1"/>
    </source>
</evidence>
<dbReference type="EMBL" id="MF448340">
    <property type="protein sequence ID" value="ASU00428.1"/>
    <property type="molecule type" value="Genomic_DNA"/>
</dbReference>
<protein>
    <submittedName>
        <fullName evidence="1">Uncharacterized protein</fullName>
    </submittedName>
</protein>
<dbReference type="KEGG" id="vg:55604491"/>
<keyword evidence="2" id="KW-1185">Reference proteome</keyword>
<sequence length="95" mass="10733">MAKMNKEQTAKFNSLFEDTLNWGDGSTCTGLFDCLGGPNLGYLATEIDGDDLQIFEFTGSYWEFLGSMPINSKTKAKFKKIVLHLMDKDFDTLEF</sequence>
<proteinExistence type="predicted"/>
<reference evidence="1 2" key="1">
    <citation type="submission" date="2017-07" db="EMBL/GenBank/DDBJ databases">
        <title>In vitro design and evaluation of phage cocktails against multidrug-resistant Aeromonas salmonicida.</title>
        <authorList>
            <person name="Chen L."/>
            <person name="Yuan S."/>
            <person name="Ma Y."/>
        </authorList>
    </citation>
    <scope>NUCLEOTIDE SEQUENCE [LARGE SCALE GENOMIC DNA]</scope>
</reference>
<name>A0A223LEJ0_9CAUD</name>
<dbReference type="RefSeq" id="YP_009834424.1">
    <property type="nucleotide sequence ID" value="NC_048673.1"/>
</dbReference>
<organism evidence="1 2">
    <name type="scientific">Aeromonas phage AS-zj</name>
    <dbReference type="NCBI Taxonomy" id="2024208"/>
    <lineage>
        <taxon>Viruses</taxon>
        <taxon>Duplodnaviria</taxon>
        <taxon>Heunggongvirae</taxon>
        <taxon>Uroviricota</taxon>
        <taxon>Caudoviricetes</taxon>
        <taxon>Pantevenvirales</taxon>
        <taxon>Straboviridae</taxon>
        <taxon>Emmerichvirinae</taxon>
        <taxon>Ceceduovirus</taxon>
        <taxon>Ceceduovirus aszj</taxon>
    </lineage>
</organism>
<dbReference type="Proteomes" id="UP000226092">
    <property type="component" value="Segment"/>
</dbReference>